<keyword evidence="2" id="KW-1185">Reference proteome</keyword>
<accession>A0A4Z2IUR4</accession>
<comment type="caution">
    <text evidence="1">The sequence shown here is derived from an EMBL/GenBank/DDBJ whole genome shotgun (WGS) entry which is preliminary data.</text>
</comment>
<organism evidence="1 2">
    <name type="scientific">Liparis tanakae</name>
    <name type="common">Tanaka's snailfish</name>
    <dbReference type="NCBI Taxonomy" id="230148"/>
    <lineage>
        <taxon>Eukaryota</taxon>
        <taxon>Metazoa</taxon>
        <taxon>Chordata</taxon>
        <taxon>Craniata</taxon>
        <taxon>Vertebrata</taxon>
        <taxon>Euteleostomi</taxon>
        <taxon>Actinopterygii</taxon>
        <taxon>Neopterygii</taxon>
        <taxon>Teleostei</taxon>
        <taxon>Neoteleostei</taxon>
        <taxon>Acanthomorphata</taxon>
        <taxon>Eupercaria</taxon>
        <taxon>Perciformes</taxon>
        <taxon>Cottioidei</taxon>
        <taxon>Cottales</taxon>
        <taxon>Liparidae</taxon>
        <taxon>Liparis</taxon>
    </lineage>
</organism>
<proteinExistence type="predicted"/>
<reference evidence="1 2" key="1">
    <citation type="submission" date="2019-03" db="EMBL/GenBank/DDBJ databases">
        <title>First draft genome of Liparis tanakae, snailfish: a comprehensive survey of snailfish specific genes.</title>
        <authorList>
            <person name="Kim W."/>
            <person name="Song I."/>
            <person name="Jeong J.-H."/>
            <person name="Kim D."/>
            <person name="Kim S."/>
            <person name="Ryu S."/>
            <person name="Song J.Y."/>
            <person name="Lee S.K."/>
        </authorList>
    </citation>
    <scope>NUCLEOTIDE SEQUENCE [LARGE SCALE GENOMIC DNA]</scope>
    <source>
        <tissue evidence="1">Muscle</tissue>
    </source>
</reference>
<protein>
    <submittedName>
        <fullName evidence="1">Uncharacterized protein</fullName>
    </submittedName>
</protein>
<dbReference type="Proteomes" id="UP000314294">
    <property type="component" value="Unassembled WGS sequence"/>
</dbReference>
<dbReference type="AlphaFoldDB" id="A0A4Z2IUR4"/>
<gene>
    <name evidence="1" type="ORF">EYF80_008032</name>
</gene>
<evidence type="ECO:0000313" key="1">
    <source>
        <dbReference type="EMBL" id="TNN81586.1"/>
    </source>
</evidence>
<evidence type="ECO:0000313" key="2">
    <source>
        <dbReference type="Proteomes" id="UP000314294"/>
    </source>
</evidence>
<name>A0A4Z2IUR4_9TELE</name>
<sequence>MQEIQTQAQFSQTEKSIPNRSVENILTQDERWLPLRATVTALPFPGPLQFVFSTECVSEERYVIAQRLQESAGQARQVVVAME</sequence>
<dbReference type="EMBL" id="SRLO01000045">
    <property type="protein sequence ID" value="TNN81586.1"/>
    <property type="molecule type" value="Genomic_DNA"/>
</dbReference>